<protein>
    <submittedName>
        <fullName evidence="2">APC family permease</fullName>
    </submittedName>
</protein>
<organism evidence="2 3">
    <name type="scientific">Amnibacterium setariae</name>
    <dbReference type="NCBI Taxonomy" id="2306585"/>
    <lineage>
        <taxon>Bacteria</taxon>
        <taxon>Bacillati</taxon>
        <taxon>Actinomycetota</taxon>
        <taxon>Actinomycetes</taxon>
        <taxon>Micrococcales</taxon>
        <taxon>Microbacteriaceae</taxon>
        <taxon>Amnibacterium</taxon>
    </lineage>
</organism>
<gene>
    <name evidence="2" type="ORF">D1781_10405</name>
</gene>
<feature type="transmembrane region" description="Helical" evidence="1">
    <location>
        <begin position="462"/>
        <end position="481"/>
    </location>
</feature>
<sequence length="651" mass="70307">MVPDACTPQRRRRRGRFGRWALDGAEAAGSHQGPHGRAEQTHSWLRVMCLTGVDYFSSLGYQPAIAAIAAGFVSPIATLVLVALTLFGALPVYRRVASESFRGEGSIAMLERLLPWWAGKLFVLVLLGFAGTAFIITITLSSADAAAHAVENPLMPAALHGANLPITLLLIVLLGAVFLRGFQEAIGIAVVLVAVYLALNAVVIVNSFVLIAAHPELVGDWSAAMLAQGRGSWLGVVVVALFVFPQLALGLSGFETGVTVIPQISGAGDQPGQKPLRRIAGAKKLLTTAAITMSVFLLTSSFVTTLLIPQRAFEPGGEANGRALAYLAHEHLGAVFGTVYDVATIAILWFAGASAMAGLLNIVPRYLPRYGMAPTWARAVRPLVIVFTLLAVLVTFVFNASVDEQNGAYATGVLALISSAAVAVTLSARRKRQWKRMVGFGFVALVLLYTLVVNVVERPDGIRIALLFVLGIVVVSLLSRVRRSFEIRATSVTFDDTALEFLREAEDFGEVHLVANEPGARDRLEYTIKAKEERRDSNIPGRASIIFLEVEKTDSSDFEEDLVVRGIVRHGFRVLEVASGNVPNTIATVLLQIRNLTGVVPHVYFEWTEGNPISNLVRFLVSGEGEVAPVTREVLRETEPDVRRRPMVHVS</sequence>
<name>A0A3A1U1R1_9MICO</name>
<feature type="transmembrane region" description="Helical" evidence="1">
    <location>
        <begin position="186"/>
        <end position="213"/>
    </location>
</feature>
<feature type="transmembrane region" description="Helical" evidence="1">
    <location>
        <begin position="158"/>
        <end position="179"/>
    </location>
</feature>
<dbReference type="OrthoDB" id="232755at2"/>
<feature type="transmembrane region" description="Helical" evidence="1">
    <location>
        <begin position="233"/>
        <end position="254"/>
    </location>
</feature>
<dbReference type="Gene3D" id="1.20.1740.10">
    <property type="entry name" value="Amino acid/polyamine transporter I"/>
    <property type="match status" value="1"/>
</dbReference>
<accession>A0A3A1U1R1</accession>
<feature type="transmembrane region" description="Helical" evidence="1">
    <location>
        <begin position="114"/>
        <end position="138"/>
    </location>
</feature>
<feature type="transmembrane region" description="Helical" evidence="1">
    <location>
        <begin position="342"/>
        <end position="363"/>
    </location>
</feature>
<feature type="transmembrane region" description="Helical" evidence="1">
    <location>
        <begin position="438"/>
        <end position="456"/>
    </location>
</feature>
<evidence type="ECO:0000256" key="1">
    <source>
        <dbReference type="SAM" id="Phobius"/>
    </source>
</evidence>
<dbReference type="Proteomes" id="UP000265742">
    <property type="component" value="Unassembled WGS sequence"/>
</dbReference>
<keyword evidence="3" id="KW-1185">Reference proteome</keyword>
<keyword evidence="1" id="KW-0472">Membrane</keyword>
<keyword evidence="1" id="KW-1133">Transmembrane helix</keyword>
<proteinExistence type="predicted"/>
<keyword evidence="1" id="KW-0812">Transmembrane</keyword>
<evidence type="ECO:0000313" key="3">
    <source>
        <dbReference type="Proteomes" id="UP000265742"/>
    </source>
</evidence>
<reference evidence="3" key="1">
    <citation type="submission" date="2018-09" db="EMBL/GenBank/DDBJ databases">
        <authorList>
            <person name="Kim I."/>
        </authorList>
    </citation>
    <scope>NUCLEOTIDE SEQUENCE [LARGE SCALE GENOMIC DNA]</scope>
    <source>
        <strain evidence="3">DD4a</strain>
    </source>
</reference>
<evidence type="ECO:0000313" key="2">
    <source>
        <dbReference type="EMBL" id="RIX28875.1"/>
    </source>
</evidence>
<feature type="transmembrane region" description="Helical" evidence="1">
    <location>
        <begin position="285"/>
        <end position="308"/>
    </location>
</feature>
<comment type="caution">
    <text evidence="2">The sequence shown here is derived from an EMBL/GenBank/DDBJ whole genome shotgun (WGS) entry which is preliminary data.</text>
</comment>
<feature type="transmembrane region" description="Helical" evidence="1">
    <location>
        <begin position="383"/>
        <end position="402"/>
    </location>
</feature>
<dbReference type="RefSeq" id="WP_119483183.1">
    <property type="nucleotide sequence ID" value="NZ_QXTG01000002.1"/>
</dbReference>
<dbReference type="EMBL" id="QXTG01000002">
    <property type="protein sequence ID" value="RIX28875.1"/>
    <property type="molecule type" value="Genomic_DNA"/>
</dbReference>
<feature type="transmembrane region" description="Helical" evidence="1">
    <location>
        <begin position="408"/>
        <end position="426"/>
    </location>
</feature>
<feature type="transmembrane region" description="Helical" evidence="1">
    <location>
        <begin position="64"/>
        <end position="93"/>
    </location>
</feature>
<dbReference type="AlphaFoldDB" id="A0A3A1U1R1"/>